<dbReference type="AlphaFoldDB" id="A0A0D0D1Q3"/>
<evidence type="ECO:0000313" key="3">
    <source>
        <dbReference type="Proteomes" id="UP000053593"/>
    </source>
</evidence>
<keyword evidence="3" id="KW-1185">Reference proteome</keyword>
<keyword evidence="1" id="KW-0812">Transmembrane</keyword>
<dbReference type="HOGENOM" id="CLU_094656_0_0_1"/>
<accession>A0A0D0D1Q3</accession>
<keyword evidence="1" id="KW-0472">Membrane</keyword>
<reference evidence="2 3" key="1">
    <citation type="submission" date="2014-04" db="EMBL/GenBank/DDBJ databases">
        <title>Evolutionary Origins and Diversification of the Mycorrhizal Mutualists.</title>
        <authorList>
            <consortium name="DOE Joint Genome Institute"/>
            <consortium name="Mycorrhizal Genomics Consortium"/>
            <person name="Kohler A."/>
            <person name="Kuo A."/>
            <person name="Nagy L.G."/>
            <person name="Floudas D."/>
            <person name="Copeland A."/>
            <person name="Barry K.W."/>
            <person name="Cichocki N."/>
            <person name="Veneault-Fourrey C."/>
            <person name="LaButti K."/>
            <person name="Lindquist E.A."/>
            <person name="Lipzen A."/>
            <person name="Lundell T."/>
            <person name="Morin E."/>
            <person name="Murat C."/>
            <person name="Riley R."/>
            <person name="Ohm R."/>
            <person name="Sun H."/>
            <person name="Tunlid A."/>
            <person name="Henrissat B."/>
            <person name="Grigoriev I.V."/>
            <person name="Hibbett D.S."/>
            <person name="Martin F."/>
        </authorList>
    </citation>
    <scope>NUCLEOTIDE SEQUENCE [LARGE SCALE GENOMIC DNA]</scope>
    <source>
        <strain evidence="2 3">FD-317 M1</strain>
    </source>
</reference>
<organism evidence="2 3">
    <name type="scientific">Collybiopsis luxurians FD-317 M1</name>
    <dbReference type="NCBI Taxonomy" id="944289"/>
    <lineage>
        <taxon>Eukaryota</taxon>
        <taxon>Fungi</taxon>
        <taxon>Dikarya</taxon>
        <taxon>Basidiomycota</taxon>
        <taxon>Agaricomycotina</taxon>
        <taxon>Agaricomycetes</taxon>
        <taxon>Agaricomycetidae</taxon>
        <taxon>Agaricales</taxon>
        <taxon>Marasmiineae</taxon>
        <taxon>Omphalotaceae</taxon>
        <taxon>Collybiopsis</taxon>
        <taxon>Collybiopsis luxurians</taxon>
    </lineage>
</organism>
<proteinExistence type="predicted"/>
<feature type="transmembrane region" description="Helical" evidence="1">
    <location>
        <begin position="13"/>
        <end position="38"/>
    </location>
</feature>
<feature type="transmembrane region" description="Helical" evidence="1">
    <location>
        <begin position="58"/>
        <end position="83"/>
    </location>
</feature>
<dbReference type="EMBL" id="KN834765">
    <property type="protein sequence ID" value="KIK63113.1"/>
    <property type="molecule type" value="Genomic_DNA"/>
</dbReference>
<sequence length="183" mass="20644">MSTHLLASNYLKFIAGTIVPCTIATFFLYGFYSLLFCIYIQQQLGYNRSQIRNNHRPIFFRISIPALFLLITLHVIFATVSLYEQLKSQTLMDWVSGKQSLTEPDAHYFGFWSFNLAAAAVLTVAGTMADALLLYRTYTLWDRRVSVVIAPTILILSGIGLSERSGRKCILNICSQVLACMQP</sequence>
<evidence type="ECO:0000256" key="1">
    <source>
        <dbReference type="SAM" id="Phobius"/>
    </source>
</evidence>
<dbReference type="Proteomes" id="UP000053593">
    <property type="component" value="Unassembled WGS sequence"/>
</dbReference>
<keyword evidence="1" id="KW-1133">Transmembrane helix</keyword>
<protein>
    <submittedName>
        <fullName evidence="2">Uncharacterized protein</fullName>
    </submittedName>
</protein>
<feature type="transmembrane region" description="Helical" evidence="1">
    <location>
        <begin position="109"/>
        <end position="133"/>
    </location>
</feature>
<name>A0A0D0D1Q3_9AGAR</name>
<gene>
    <name evidence="2" type="ORF">GYMLUDRAFT_41430</name>
</gene>
<evidence type="ECO:0000313" key="2">
    <source>
        <dbReference type="EMBL" id="KIK63113.1"/>
    </source>
</evidence>